<organism evidence="1 2">
    <name type="scientific">Brassica napus</name>
    <name type="common">Rape</name>
    <dbReference type="NCBI Taxonomy" id="3708"/>
    <lineage>
        <taxon>Eukaryota</taxon>
        <taxon>Viridiplantae</taxon>
        <taxon>Streptophyta</taxon>
        <taxon>Embryophyta</taxon>
        <taxon>Tracheophyta</taxon>
        <taxon>Spermatophyta</taxon>
        <taxon>Magnoliopsida</taxon>
        <taxon>eudicotyledons</taxon>
        <taxon>Gunneridae</taxon>
        <taxon>Pentapetalae</taxon>
        <taxon>rosids</taxon>
        <taxon>malvids</taxon>
        <taxon>Brassicales</taxon>
        <taxon>Brassicaceae</taxon>
        <taxon>Brassiceae</taxon>
        <taxon>Brassica</taxon>
    </lineage>
</organism>
<gene>
    <name evidence="1" type="primary">BnaC02g34900D</name>
    <name evidence="1" type="ORF">GSBRNA2T00063465001</name>
</gene>
<sequence>MESENSVNNYNTNDIPLETMQTVCIFTVC</sequence>
<keyword evidence="2" id="KW-1185">Reference proteome</keyword>
<protein>
    <submittedName>
        <fullName evidence="1">BnaC02g34900D protein</fullName>
    </submittedName>
</protein>
<dbReference type="Proteomes" id="UP000028999">
    <property type="component" value="Unassembled WGS sequence"/>
</dbReference>
<dbReference type="PaxDb" id="3708-A0A078HH30"/>
<dbReference type="Gramene" id="CDY37182">
    <property type="protein sequence ID" value="CDY37182"/>
    <property type="gene ID" value="GSBRNA2T00063465001"/>
</dbReference>
<accession>A0A078HH30</accession>
<proteinExistence type="predicted"/>
<dbReference type="EMBL" id="LK032394">
    <property type="protein sequence ID" value="CDY37182.1"/>
    <property type="molecule type" value="Genomic_DNA"/>
</dbReference>
<dbReference type="AlphaFoldDB" id="A0A078HH30"/>
<reference evidence="1 2" key="1">
    <citation type="journal article" date="2014" name="Science">
        <title>Plant genetics. Early allopolyploid evolution in the post-Neolithic Brassica napus oilseed genome.</title>
        <authorList>
            <person name="Chalhoub B."/>
            <person name="Denoeud F."/>
            <person name="Liu S."/>
            <person name="Parkin I.A."/>
            <person name="Tang H."/>
            <person name="Wang X."/>
            <person name="Chiquet J."/>
            <person name="Belcram H."/>
            <person name="Tong C."/>
            <person name="Samans B."/>
            <person name="Correa M."/>
            <person name="Da Silva C."/>
            <person name="Just J."/>
            <person name="Falentin C."/>
            <person name="Koh C.S."/>
            <person name="Le Clainche I."/>
            <person name="Bernard M."/>
            <person name="Bento P."/>
            <person name="Noel B."/>
            <person name="Labadie K."/>
            <person name="Alberti A."/>
            <person name="Charles M."/>
            <person name="Arnaud D."/>
            <person name="Guo H."/>
            <person name="Daviaud C."/>
            <person name="Alamery S."/>
            <person name="Jabbari K."/>
            <person name="Zhao M."/>
            <person name="Edger P.P."/>
            <person name="Chelaifa H."/>
            <person name="Tack D."/>
            <person name="Lassalle G."/>
            <person name="Mestiri I."/>
            <person name="Schnel N."/>
            <person name="Le Paslier M.C."/>
            <person name="Fan G."/>
            <person name="Renault V."/>
            <person name="Bayer P.E."/>
            <person name="Golicz A.A."/>
            <person name="Manoli S."/>
            <person name="Lee T.H."/>
            <person name="Thi V.H."/>
            <person name="Chalabi S."/>
            <person name="Hu Q."/>
            <person name="Fan C."/>
            <person name="Tollenaere R."/>
            <person name="Lu Y."/>
            <person name="Battail C."/>
            <person name="Shen J."/>
            <person name="Sidebottom C.H."/>
            <person name="Wang X."/>
            <person name="Canaguier A."/>
            <person name="Chauveau A."/>
            <person name="Berard A."/>
            <person name="Deniot G."/>
            <person name="Guan M."/>
            <person name="Liu Z."/>
            <person name="Sun F."/>
            <person name="Lim Y.P."/>
            <person name="Lyons E."/>
            <person name="Town C.D."/>
            <person name="Bancroft I."/>
            <person name="Wang X."/>
            <person name="Meng J."/>
            <person name="Ma J."/>
            <person name="Pires J.C."/>
            <person name="King G.J."/>
            <person name="Brunel D."/>
            <person name="Delourme R."/>
            <person name="Renard M."/>
            <person name="Aury J.M."/>
            <person name="Adams K.L."/>
            <person name="Batley J."/>
            <person name="Snowdon R.J."/>
            <person name="Tost J."/>
            <person name="Edwards D."/>
            <person name="Zhou Y."/>
            <person name="Hua W."/>
            <person name="Sharpe A.G."/>
            <person name="Paterson A.H."/>
            <person name="Guan C."/>
            <person name="Wincker P."/>
        </authorList>
    </citation>
    <scope>NUCLEOTIDE SEQUENCE [LARGE SCALE GENOMIC DNA]</scope>
    <source>
        <strain evidence="2">cv. Darmor-bzh</strain>
    </source>
</reference>
<name>A0A078HH30_BRANA</name>
<evidence type="ECO:0000313" key="2">
    <source>
        <dbReference type="Proteomes" id="UP000028999"/>
    </source>
</evidence>
<evidence type="ECO:0000313" key="1">
    <source>
        <dbReference type="EMBL" id="CDY37182.1"/>
    </source>
</evidence>